<organism evidence="2 3">
    <name type="scientific">Enterococcus eurekensis</name>
    <dbReference type="NCBI Taxonomy" id="1159753"/>
    <lineage>
        <taxon>Bacteria</taxon>
        <taxon>Bacillati</taxon>
        <taxon>Bacillota</taxon>
        <taxon>Bacilli</taxon>
        <taxon>Lactobacillales</taxon>
        <taxon>Enterococcaceae</taxon>
        <taxon>Enterococcus</taxon>
    </lineage>
</organism>
<evidence type="ECO:0000313" key="2">
    <source>
        <dbReference type="EMBL" id="MFC4709970.1"/>
    </source>
</evidence>
<proteinExistence type="predicted"/>
<protein>
    <submittedName>
        <fullName evidence="2">Uncharacterized protein</fullName>
    </submittedName>
</protein>
<gene>
    <name evidence="1" type="ORF">ACFO3L_00965</name>
    <name evidence="2" type="ORF">ACFO3L_04905</name>
</gene>
<evidence type="ECO:0000313" key="1">
    <source>
        <dbReference type="EMBL" id="MFC4709217.1"/>
    </source>
</evidence>
<name>A0ABV9M503_9ENTE</name>
<reference evidence="2" key="1">
    <citation type="journal article" date="2014" name="Int. J. Syst. Evol. Microbiol.">
        <title>Complete genome of a new Firmicutes species belonging to the dominant human colonic microbiota ('Ruminococcus bicirculans') reveals two chromosomes and a selective capacity to utilize plant glucans.</title>
        <authorList>
            <consortium name="NISC Comparative Sequencing Program"/>
            <person name="Wegmann U."/>
            <person name="Louis P."/>
            <person name="Goesmann A."/>
            <person name="Henrissat B."/>
            <person name="Duncan S.H."/>
            <person name="Flint H.J."/>
        </authorList>
    </citation>
    <scope>NUCLEOTIDE SEQUENCE</scope>
    <source>
        <strain evidence="2">CCUG 61259</strain>
    </source>
</reference>
<evidence type="ECO:0000313" key="3">
    <source>
        <dbReference type="Proteomes" id="UP001596026"/>
    </source>
</evidence>
<dbReference type="Proteomes" id="UP001596026">
    <property type="component" value="Unassembled WGS sequence"/>
</dbReference>
<dbReference type="EMBL" id="JBHSGT010000032">
    <property type="protein sequence ID" value="MFC4709970.1"/>
    <property type="molecule type" value="Genomic_DNA"/>
</dbReference>
<comment type="caution">
    <text evidence="2">The sequence shown here is derived from an EMBL/GenBank/DDBJ whole genome shotgun (WGS) entry which is preliminary data.</text>
</comment>
<accession>A0ABV9M503</accession>
<dbReference type="EMBL" id="JBHSGT010000010">
    <property type="protein sequence ID" value="MFC4709217.1"/>
    <property type="molecule type" value="Genomic_DNA"/>
</dbReference>
<dbReference type="RefSeq" id="WP_379962935.1">
    <property type="nucleotide sequence ID" value="NZ_JBHSGT010000010.1"/>
</dbReference>
<reference evidence="3" key="2">
    <citation type="journal article" date="2019" name="Int. J. Syst. Evol. Microbiol.">
        <title>The Global Catalogue of Microorganisms (GCM) 10K type strain sequencing project: providing services to taxonomists for standard genome sequencing and annotation.</title>
        <authorList>
            <consortium name="The Broad Institute Genomics Platform"/>
            <consortium name="The Broad Institute Genome Sequencing Center for Infectious Disease"/>
            <person name="Wu L."/>
            <person name="Ma J."/>
        </authorList>
    </citation>
    <scope>NUCLEOTIDE SEQUENCE [LARGE SCALE GENOMIC DNA]</scope>
    <source>
        <strain evidence="3">CGMCC 1.19061</strain>
    </source>
</reference>
<sequence>MIPIEVETRIALFLFSTIPSRRYRFKSILVTPTLLLRGRKAAFG</sequence>
<keyword evidence="3" id="KW-1185">Reference proteome</keyword>
<reference evidence="2" key="3">
    <citation type="submission" date="2024-09" db="EMBL/GenBank/DDBJ databases">
        <authorList>
            <person name="Sun Q."/>
            <person name="Mori K."/>
        </authorList>
    </citation>
    <scope>NUCLEOTIDE SEQUENCE</scope>
    <source>
        <strain evidence="2">CCUG 61259</strain>
    </source>
</reference>